<comment type="caution">
    <text evidence="1">The sequence shown here is derived from an EMBL/GenBank/DDBJ whole genome shotgun (WGS) entry which is preliminary data.</text>
</comment>
<name>A0A934J4Q7_9BACL</name>
<dbReference type="EMBL" id="JAELUP010000006">
    <property type="protein sequence ID" value="MBJ6360307.1"/>
    <property type="molecule type" value="Genomic_DNA"/>
</dbReference>
<evidence type="ECO:0000313" key="2">
    <source>
        <dbReference type="Proteomes" id="UP000640274"/>
    </source>
</evidence>
<reference evidence="1" key="1">
    <citation type="submission" date="2020-12" db="EMBL/GenBank/DDBJ databases">
        <authorList>
            <person name="Huq M.A."/>
        </authorList>
    </citation>
    <scope>NUCLEOTIDE SEQUENCE</scope>
    <source>
        <strain evidence="1">MAHUQ-46</strain>
    </source>
</reference>
<keyword evidence="2" id="KW-1185">Reference proteome</keyword>
<evidence type="ECO:0000313" key="1">
    <source>
        <dbReference type="EMBL" id="MBJ6360307.1"/>
    </source>
</evidence>
<organism evidence="1 2">
    <name type="scientific">Paenibacillus roseus</name>
    <dbReference type="NCBI Taxonomy" id="2798579"/>
    <lineage>
        <taxon>Bacteria</taxon>
        <taxon>Bacillati</taxon>
        <taxon>Bacillota</taxon>
        <taxon>Bacilli</taxon>
        <taxon>Bacillales</taxon>
        <taxon>Paenibacillaceae</taxon>
        <taxon>Paenibacillus</taxon>
    </lineage>
</organism>
<dbReference type="AlphaFoldDB" id="A0A934J4Q7"/>
<dbReference type="RefSeq" id="WP_199017833.1">
    <property type="nucleotide sequence ID" value="NZ_JAELUP010000006.1"/>
</dbReference>
<proteinExistence type="predicted"/>
<protein>
    <submittedName>
        <fullName evidence="1">Uncharacterized protein</fullName>
    </submittedName>
</protein>
<accession>A0A934J4Q7</accession>
<sequence length="63" mass="7228">MSSGQLPQSVPYGYEPPKDIKKGTLFFYDAFEDIGRQELEQALRHSKLNGFADLVLYPIHIEE</sequence>
<gene>
    <name evidence="1" type="ORF">JFN88_03090</name>
</gene>
<dbReference type="Proteomes" id="UP000640274">
    <property type="component" value="Unassembled WGS sequence"/>
</dbReference>